<evidence type="ECO:0000313" key="1">
    <source>
        <dbReference type="EMBL" id="TKI89063.1"/>
    </source>
</evidence>
<dbReference type="AlphaFoldDB" id="A0A9X9A114"/>
<keyword evidence="1" id="KW-0378">Hydrolase</keyword>
<accession>A0A9X9A114</accession>
<keyword evidence="1" id="KW-0540">Nuclease</keyword>
<organism evidence="1 2">
    <name type="scientific">Bacillus cereus</name>
    <dbReference type="NCBI Taxonomy" id="1396"/>
    <lineage>
        <taxon>Bacteria</taxon>
        <taxon>Bacillati</taxon>
        <taxon>Bacillota</taxon>
        <taxon>Bacilli</taxon>
        <taxon>Bacillales</taxon>
        <taxon>Bacillaceae</taxon>
        <taxon>Bacillus</taxon>
        <taxon>Bacillus cereus group</taxon>
    </lineage>
</organism>
<evidence type="ECO:0000313" key="2">
    <source>
        <dbReference type="Proteomes" id="UP000308444"/>
    </source>
</evidence>
<reference evidence="1 2" key="1">
    <citation type="journal article" date="2019" name="Environ. Microbiol.">
        <title>An active ?-lactamase is a part of an orchestrated cell wall stress resistance network of Bacillus subtilis and related rhizosphere species.</title>
        <authorList>
            <person name="Bucher T."/>
            <person name="Keren-Paz A."/>
            <person name="Hausser J."/>
            <person name="Olender T."/>
            <person name="Cytryn E."/>
            <person name="Kolodkin-Gal I."/>
        </authorList>
    </citation>
    <scope>NUCLEOTIDE SEQUENCE [LARGE SCALE GENOMIC DNA]</scope>
    <source>
        <strain evidence="1 2">I32</strain>
    </source>
</reference>
<dbReference type="EMBL" id="SZOH01003818">
    <property type="protein sequence ID" value="TKI89063.1"/>
    <property type="molecule type" value="Genomic_DNA"/>
</dbReference>
<dbReference type="Proteomes" id="UP000308444">
    <property type="component" value="Unassembled WGS sequence"/>
</dbReference>
<sequence>YETYIINEYKAKYNVDKVFYK</sequence>
<dbReference type="GO" id="GO:0004519">
    <property type="term" value="F:endonuclease activity"/>
    <property type="evidence" value="ECO:0007669"/>
    <property type="project" value="UniProtKB-KW"/>
</dbReference>
<proteinExistence type="predicted"/>
<name>A0A9X9A114_BACCE</name>
<keyword evidence="1" id="KW-0255">Endonuclease</keyword>
<protein>
    <submittedName>
        <fullName evidence="1">Nucleotide excision repair endonuclease</fullName>
    </submittedName>
</protein>
<feature type="non-terminal residue" evidence="1">
    <location>
        <position position="1"/>
    </location>
</feature>
<gene>
    <name evidence="1" type="ORF">FC695_36610</name>
</gene>
<comment type="caution">
    <text evidence="1">The sequence shown here is derived from an EMBL/GenBank/DDBJ whole genome shotgun (WGS) entry which is preliminary data.</text>
</comment>